<accession>A0ABV2RUI7</accession>
<gene>
    <name evidence="4" type="ORF">ABIF63_004689</name>
</gene>
<dbReference type="PANTHER" id="PTHR10579:SF43">
    <property type="entry name" value="ZINC FINGER (C3HC4-TYPE RING FINGER) FAMILY PROTEIN"/>
    <property type="match status" value="1"/>
</dbReference>
<feature type="compositionally biased region" description="Low complexity" evidence="1">
    <location>
        <begin position="138"/>
        <end position="150"/>
    </location>
</feature>
<dbReference type="Proteomes" id="UP001549291">
    <property type="component" value="Unassembled WGS sequence"/>
</dbReference>
<dbReference type="EMBL" id="JBEPTQ010000002">
    <property type="protein sequence ID" value="MET4720583.1"/>
    <property type="molecule type" value="Genomic_DNA"/>
</dbReference>
<dbReference type="Pfam" id="PF12034">
    <property type="entry name" value="YfbK_C"/>
    <property type="match status" value="1"/>
</dbReference>
<name>A0ABV2RUI7_BRAJP</name>
<dbReference type="Pfam" id="PF12450">
    <property type="entry name" value="vWF_A"/>
    <property type="match status" value="1"/>
</dbReference>
<dbReference type="InterPro" id="IPR002035">
    <property type="entry name" value="VWF_A"/>
</dbReference>
<dbReference type="Gene3D" id="3.40.50.410">
    <property type="entry name" value="von Willebrand factor, type A domain"/>
    <property type="match status" value="1"/>
</dbReference>
<feature type="region of interest" description="Disordered" evidence="1">
    <location>
        <begin position="1"/>
        <end position="22"/>
    </location>
</feature>
<keyword evidence="2" id="KW-1133">Transmembrane helix</keyword>
<feature type="domain" description="VWFA" evidence="3">
    <location>
        <begin position="352"/>
        <end position="530"/>
    </location>
</feature>
<dbReference type="InterPro" id="IPR021908">
    <property type="entry name" value="YfbK_C"/>
</dbReference>
<keyword evidence="2" id="KW-0472">Membrane</keyword>
<dbReference type="InterPro" id="IPR022156">
    <property type="entry name" value="Uncharacterised_YfbK_N"/>
</dbReference>
<evidence type="ECO:0000256" key="1">
    <source>
        <dbReference type="SAM" id="MobiDB-lite"/>
    </source>
</evidence>
<comment type="caution">
    <text evidence="4">The sequence shown here is derived from an EMBL/GenBank/DDBJ whole genome shotgun (WGS) entry which is preliminary data.</text>
</comment>
<evidence type="ECO:0000256" key="2">
    <source>
        <dbReference type="SAM" id="Phobius"/>
    </source>
</evidence>
<dbReference type="PROSITE" id="PS50234">
    <property type="entry name" value="VWFA"/>
    <property type="match status" value="1"/>
</dbReference>
<organism evidence="4 5">
    <name type="scientific">Bradyrhizobium japonicum</name>
    <dbReference type="NCBI Taxonomy" id="375"/>
    <lineage>
        <taxon>Bacteria</taxon>
        <taxon>Pseudomonadati</taxon>
        <taxon>Pseudomonadota</taxon>
        <taxon>Alphaproteobacteria</taxon>
        <taxon>Hyphomicrobiales</taxon>
        <taxon>Nitrobacteraceae</taxon>
        <taxon>Bradyrhizobium</taxon>
    </lineage>
</organism>
<feature type="transmembrane region" description="Helical" evidence="2">
    <location>
        <begin position="76"/>
        <end position="95"/>
    </location>
</feature>
<evidence type="ECO:0000313" key="5">
    <source>
        <dbReference type="Proteomes" id="UP001549291"/>
    </source>
</evidence>
<dbReference type="Pfam" id="PF00092">
    <property type="entry name" value="VWA"/>
    <property type="match status" value="1"/>
</dbReference>
<dbReference type="PANTHER" id="PTHR10579">
    <property type="entry name" value="CALCIUM-ACTIVATED CHLORIDE CHANNEL REGULATOR"/>
    <property type="match status" value="1"/>
</dbReference>
<dbReference type="InterPro" id="IPR051266">
    <property type="entry name" value="CLCR"/>
</dbReference>
<dbReference type="CDD" id="cd01465">
    <property type="entry name" value="vWA_subgroup"/>
    <property type="match status" value="1"/>
</dbReference>
<dbReference type="InterPro" id="IPR036465">
    <property type="entry name" value="vWFA_dom_sf"/>
</dbReference>
<proteinExistence type="predicted"/>
<feature type="region of interest" description="Disordered" evidence="1">
    <location>
        <begin position="106"/>
        <end position="203"/>
    </location>
</feature>
<keyword evidence="5" id="KW-1185">Reference proteome</keyword>
<dbReference type="SUPFAM" id="SSF53300">
    <property type="entry name" value="vWA-like"/>
    <property type="match status" value="1"/>
</dbReference>
<dbReference type="SMART" id="SM00327">
    <property type="entry name" value="VWA"/>
    <property type="match status" value="1"/>
</dbReference>
<sequence length="719" mass="77285">MSTDHNIMRLPDPPPPAPDARASAVQEALLRFDQKSAEEKNADDSQGMPTDVRLIERTAASLRPSRERLVMKRTRYLLAASLACIVAGSGAYLHLIQSPQSQDVAAPVEQKMASNDVAQAPSTVQAKKESESQKESLPQPQTQIQTAAQAGKPSQETAAPSVAAAPPPAKPRVESLIASRDAPKAPPATASRAPMPGAPSEKYALRGRDDHMQSRAPSALLLSQVEVFRDQRERVPAASEPVGRDKFANAPENAFKVARDAPVSTFSIDVDTASYAFVRAQLNRNVLPPAASVRTEELINYFPYAYEAPASASEPFRADVAVFPNPWAEGRKLIRIGVKGYALQQTSRPRANLVFLIDTSGSMAPQNRLPLVKQSLAMLVTQLKPEDRIAIVTYAGNAGTALEPTSVSEKAKILATIDRLEAGGSTAGAEGIRQAYALAEQNFDASGVNRVILATDGDFNVGITNKDELKGFVERQRETGIFLSVLGVGAGNDNDALAQTLAQNGNGVAAYIDTINEARKVLVEEASSTLFPIGKDVKIQVEFNPATVAEYRLIGYETRLLNRDDFSNDKVDAGDVGSGQTVTALYDIVPVGGPRVVDDLRYGAQAPASDSPAPAEYAFVKIRYKLPRSDQSVLVRTPVDRASEHGRFEDAPLDARFATSVAAFGEILRGGKHTGRFGYDDVLRIASAARGDDPYGYRSEFLQLVRAAKTASAMQPLRP</sequence>
<protein>
    <submittedName>
        <fullName evidence="4">Ca-activated chloride channel family protein</fullName>
    </submittedName>
</protein>
<keyword evidence="2" id="KW-0812">Transmembrane</keyword>
<evidence type="ECO:0000313" key="4">
    <source>
        <dbReference type="EMBL" id="MET4720583.1"/>
    </source>
</evidence>
<reference evidence="4 5" key="1">
    <citation type="submission" date="2024-06" db="EMBL/GenBank/DDBJ databases">
        <title>Genomic Encyclopedia of Type Strains, Phase V (KMG-V): Genome sequencing to study the core and pangenomes of soil and plant-associated prokaryotes.</title>
        <authorList>
            <person name="Whitman W."/>
        </authorList>
    </citation>
    <scope>NUCLEOTIDE SEQUENCE [LARGE SCALE GENOMIC DNA]</scope>
    <source>
        <strain evidence="4 5">USDA 160</strain>
    </source>
</reference>
<evidence type="ECO:0000259" key="3">
    <source>
        <dbReference type="PROSITE" id="PS50234"/>
    </source>
</evidence>
<feature type="compositionally biased region" description="Polar residues" evidence="1">
    <location>
        <begin position="112"/>
        <end position="125"/>
    </location>
</feature>